<dbReference type="Gene3D" id="1.10.287.130">
    <property type="match status" value="1"/>
</dbReference>
<dbReference type="PANTHER" id="PTHR43719">
    <property type="entry name" value="TWO-COMPONENT HISTIDINE KINASE"/>
    <property type="match status" value="1"/>
</dbReference>
<keyword evidence="5" id="KW-0472">Membrane</keyword>
<feature type="transmembrane region" description="Helical" evidence="5">
    <location>
        <begin position="327"/>
        <end position="351"/>
    </location>
</feature>
<keyword evidence="5" id="KW-0812">Transmembrane</keyword>
<reference evidence="7 8" key="1">
    <citation type="submission" date="2024-06" db="EMBL/GenBank/DDBJ databases">
        <title>Genomic Encyclopedia of Type Strains, Phase V (KMG-V): Genome sequencing to study the core and pangenomes of soil and plant-associated prokaryotes.</title>
        <authorList>
            <person name="Whitman W."/>
        </authorList>
    </citation>
    <scope>NUCLEOTIDE SEQUENCE [LARGE SCALE GENOMIC DNA]</scope>
    <source>
        <strain evidence="7 8">NE40</strain>
    </source>
</reference>
<dbReference type="PANTHER" id="PTHR43719:SF28">
    <property type="entry name" value="PEROXIDE STRESS-ACTIVATED HISTIDINE KINASE MAK1-RELATED"/>
    <property type="match status" value="1"/>
</dbReference>
<protein>
    <recommendedName>
        <fullName evidence="2">histidine kinase</fullName>
        <ecNumber evidence="2">2.7.13.3</ecNumber>
    </recommendedName>
</protein>
<dbReference type="Gene3D" id="2.60.40.2380">
    <property type="match status" value="1"/>
</dbReference>
<dbReference type="SMART" id="SM00448">
    <property type="entry name" value="REC"/>
    <property type="match status" value="1"/>
</dbReference>
<dbReference type="Gene3D" id="3.40.50.2300">
    <property type="match status" value="1"/>
</dbReference>
<keyword evidence="5" id="KW-1133">Transmembrane helix</keyword>
<dbReference type="CDD" id="cd17546">
    <property type="entry name" value="REC_hyHK_CKI1_RcsC-like"/>
    <property type="match status" value="1"/>
</dbReference>
<evidence type="ECO:0000259" key="6">
    <source>
        <dbReference type="PROSITE" id="PS50110"/>
    </source>
</evidence>
<feature type="transmembrane region" description="Helical" evidence="5">
    <location>
        <begin position="207"/>
        <end position="227"/>
    </location>
</feature>
<feature type="transmembrane region" description="Helical" evidence="5">
    <location>
        <begin position="297"/>
        <end position="315"/>
    </location>
</feature>
<feature type="transmembrane region" description="Helical" evidence="5">
    <location>
        <begin position="239"/>
        <end position="258"/>
    </location>
</feature>
<dbReference type="InterPro" id="IPR003661">
    <property type="entry name" value="HisK_dim/P_dom"/>
</dbReference>
<dbReference type="EC" id="2.7.13.3" evidence="2"/>
<evidence type="ECO:0000256" key="3">
    <source>
        <dbReference type="ARBA" id="ARBA00022553"/>
    </source>
</evidence>
<dbReference type="Pfam" id="PF00072">
    <property type="entry name" value="Response_reg"/>
    <property type="match status" value="1"/>
</dbReference>
<comment type="catalytic activity">
    <reaction evidence="1">
        <text>ATP + protein L-histidine = ADP + protein N-phospho-L-histidine.</text>
        <dbReference type="EC" id="2.7.13.3"/>
    </reaction>
</comment>
<dbReference type="PROSITE" id="PS50110">
    <property type="entry name" value="RESPONSE_REGULATORY"/>
    <property type="match status" value="1"/>
</dbReference>
<evidence type="ECO:0000256" key="1">
    <source>
        <dbReference type="ARBA" id="ARBA00000085"/>
    </source>
</evidence>
<sequence>MVVMALLSRQLSHLAALAALLILITSAGILHAHPVPLNSDIAILFDPDSKLTIKEVSSERFQFRFEPWQKESFSFRQQKGSAWLRIPLSPSQPKPKETDLLSVQALSTVNLNVYKVYGNRIEPVTVHYNSHLNNHLFNLSGSEQAGFLYINTDARSIRTLYLNVGPAGHLLKHLESLNSHSGWLFALFATIAGINLIAWLKTRHQQTLMMALSSTTIISIMLLWHGYVQWPFSTSDAVPRTPLSILLLIATLLLVSGIRHSYESRTRLLNGYFTSIVSILILTGASILQGVALSSEVLLTLILGIGISCCLTYLISRSRHPVGANTLVAAIMAIAQLVALLSISGAVSLNFIETTLVLAHCLAISMIILTCEPLLRHPFPRHPFRRHYDTAHNVGKLSAGSTMTKPARSIDFTVFDAMGHELRTPLNGVLGLSELLQTTQLSQKQSEYLYTLQSSGNDLNNLVNLLSNAWQENSPTEMTLYNPQELISNSLSKFSHQAEQSQAEIISSIDSSVPHYSEGSPAMVSLLLESILTHAFQHLEQGDIVLNVTTAGNKHQQIIFEIHLDHSHKVLSSFDQKMSYKAYRNSMGMELSLFLALQQTALGSSNIPELSDDLKRFRFAVDHSAQSHFGNKADDDRLFYSCHSLKVLIVDDNLTCRRVLAEQCSLLGLNCIEAGSGHEALAIIRNEHHLKRQFDGIILDQDMPGMKGIQLLERVAEELPEAETPSVIMLSGTSNPPDYAQAQKLGIQVILTKPVTRFTLKKALSQTIDRTKQPACKIRPQIKTTEPA</sequence>
<dbReference type="InterPro" id="IPR036097">
    <property type="entry name" value="HisK_dim/P_sf"/>
</dbReference>
<evidence type="ECO:0000313" key="8">
    <source>
        <dbReference type="Proteomes" id="UP001549366"/>
    </source>
</evidence>
<evidence type="ECO:0000256" key="4">
    <source>
        <dbReference type="PROSITE-ProRule" id="PRU00169"/>
    </source>
</evidence>
<accession>A0ABV2SEN7</accession>
<dbReference type="Proteomes" id="UP001549366">
    <property type="component" value="Unassembled WGS sequence"/>
</dbReference>
<dbReference type="Pfam" id="PF07696">
    <property type="entry name" value="7TMR-DISMED2"/>
    <property type="match status" value="1"/>
</dbReference>
<dbReference type="Pfam" id="PF00512">
    <property type="entry name" value="HisKA"/>
    <property type="match status" value="1"/>
</dbReference>
<feature type="transmembrane region" description="Helical" evidence="5">
    <location>
        <begin position="182"/>
        <end position="200"/>
    </location>
</feature>
<dbReference type="SMART" id="SM00388">
    <property type="entry name" value="HisKA"/>
    <property type="match status" value="1"/>
</dbReference>
<comment type="caution">
    <text evidence="7">The sequence shown here is derived from an EMBL/GenBank/DDBJ whole genome shotgun (WGS) entry which is preliminary data.</text>
</comment>
<evidence type="ECO:0000256" key="2">
    <source>
        <dbReference type="ARBA" id="ARBA00012438"/>
    </source>
</evidence>
<feature type="modified residue" description="4-aspartylphosphate" evidence="4">
    <location>
        <position position="700"/>
    </location>
</feature>
<dbReference type="InterPro" id="IPR036890">
    <property type="entry name" value="HATPase_C_sf"/>
</dbReference>
<proteinExistence type="predicted"/>
<dbReference type="SUPFAM" id="SSF52172">
    <property type="entry name" value="CheY-like"/>
    <property type="match status" value="1"/>
</dbReference>
<evidence type="ECO:0000313" key="7">
    <source>
        <dbReference type="EMBL" id="MET4756218.1"/>
    </source>
</evidence>
<keyword evidence="3 4" id="KW-0597">Phosphoprotein</keyword>
<dbReference type="InterPro" id="IPR001789">
    <property type="entry name" value="Sig_transdc_resp-reg_receiver"/>
</dbReference>
<dbReference type="CDD" id="cd00082">
    <property type="entry name" value="HisKA"/>
    <property type="match status" value="1"/>
</dbReference>
<evidence type="ECO:0000256" key="5">
    <source>
        <dbReference type="SAM" id="Phobius"/>
    </source>
</evidence>
<dbReference type="InterPro" id="IPR050956">
    <property type="entry name" value="2C_system_His_kinase"/>
</dbReference>
<dbReference type="InterPro" id="IPR011622">
    <property type="entry name" value="7TMR_DISM_rcpt_extracell_dom2"/>
</dbReference>
<dbReference type="Gene3D" id="3.30.565.10">
    <property type="entry name" value="Histidine kinase-like ATPase, C-terminal domain"/>
    <property type="match status" value="1"/>
</dbReference>
<name>A0ABV2SEN7_9GAMM</name>
<feature type="transmembrane region" description="Helical" evidence="5">
    <location>
        <begin position="270"/>
        <end position="291"/>
    </location>
</feature>
<gene>
    <name evidence="7" type="ORF">V5J35_001410</name>
</gene>
<feature type="domain" description="Response regulatory" evidence="6">
    <location>
        <begin position="646"/>
        <end position="768"/>
    </location>
</feature>
<dbReference type="EMBL" id="JBEWTB010000002">
    <property type="protein sequence ID" value="MET4756218.1"/>
    <property type="molecule type" value="Genomic_DNA"/>
</dbReference>
<organism evidence="7 8">
    <name type="scientific">Endozoicomonas lisbonensis</name>
    <dbReference type="NCBI Taxonomy" id="3120522"/>
    <lineage>
        <taxon>Bacteria</taxon>
        <taxon>Pseudomonadati</taxon>
        <taxon>Pseudomonadota</taxon>
        <taxon>Gammaproteobacteria</taxon>
        <taxon>Oceanospirillales</taxon>
        <taxon>Endozoicomonadaceae</taxon>
        <taxon>Endozoicomonas</taxon>
    </lineage>
</organism>
<keyword evidence="8" id="KW-1185">Reference proteome</keyword>
<dbReference type="InterPro" id="IPR011006">
    <property type="entry name" value="CheY-like_superfamily"/>
</dbReference>
<dbReference type="SUPFAM" id="SSF47384">
    <property type="entry name" value="Homodimeric domain of signal transducing histidine kinase"/>
    <property type="match status" value="1"/>
</dbReference>